<dbReference type="InterPro" id="IPR032675">
    <property type="entry name" value="LRR_dom_sf"/>
</dbReference>
<feature type="region of interest" description="Disordered" evidence="1">
    <location>
        <begin position="1"/>
        <end position="25"/>
    </location>
</feature>
<name>A0A4P9WGB6_9FUNG</name>
<dbReference type="SUPFAM" id="SSF52047">
    <property type="entry name" value="RNI-like"/>
    <property type="match status" value="1"/>
</dbReference>
<evidence type="ECO:0000259" key="2">
    <source>
        <dbReference type="Pfam" id="PF12937"/>
    </source>
</evidence>
<dbReference type="OrthoDB" id="550575at2759"/>
<dbReference type="InterPro" id="IPR006553">
    <property type="entry name" value="Leu-rich_rpt_Cys-con_subtyp"/>
</dbReference>
<dbReference type="EMBL" id="KZ995348">
    <property type="protein sequence ID" value="RKO90853.1"/>
    <property type="molecule type" value="Genomic_DNA"/>
</dbReference>
<evidence type="ECO:0000313" key="4">
    <source>
        <dbReference type="Proteomes" id="UP000269721"/>
    </source>
</evidence>
<evidence type="ECO:0000313" key="3">
    <source>
        <dbReference type="EMBL" id="RKO90853.1"/>
    </source>
</evidence>
<dbReference type="Proteomes" id="UP000269721">
    <property type="component" value="Unassembled WGS sequence"/>
</dbReference>
<dbReference type="GO" id="GO:0031146">
    <property type="term" value="P:SCF-dependent proteasomal ubiquitin-dependent protein catabolic process"/>
    <property type="evidence" value="ECO:0007669"/>
    <property type="project" value="TreeGrafter"/>
</dbReference>
<protein>
    <recommendedName>
        <fullName evidence="2">F-box domain-containing protein</fullName>
    </recommendedName>
</protein>
<dbReference type="GO" id="GO:0019005">
    <property type="term" value="C:SCF ubiquitin ligase complex"/>
    <property type="evidence" value="ECO:0007669"/>
    <property type="project" value="TreeGrafter"/>
</dbReference>
<dbReference type="PANTHER" id="PTHR13318">
    <property type="entry name" value="PARTNER OF PAIRED, ISOFORM B-RELATED"/>
    <property type="match status" value="1"/>
</dbReference>
<organism evidence="3 4">
    <name type="scientific">Blyttiomyces helicus</name>
    <dbReference type="NCBI Taxonomy" id="388810"/>
    <lineage>
        <taxon>Eukaryota</taxon>
        <taxon>Fungi</taxon>
        <taxon>Fungi incertae sedis</taxon>
        <taxon>Chytridiomycota</taxon>
        <taxon>Chytridiomycota incertae sedis</taxon>
        <taxon>Chytridiomycetes</taxon>
        <taxon>Chytridiomycetes incertae sedis</taxon>
        <taxon>Blyttiomyces</taxon>
    </lineage>
</organism>
<feature type="domain" description="F-box" evidence="2">
    <location>
        <begin position="31"/>
        <end position="71"/>
    </location>
</feature>
<dbReference type="Gene3D" id="3.80.10.10">
    <property type="entry name" value="Ribonuclease Inhibitor"/>
    <property type="match status" value="1"/>
</dbReference>
<dbReference type="SMART" id="SM00367">
    <property type="entry name" value="LRR_CC"/>
    <property type="match status" value="3"/>
</dbReference>
<gene>
    <name evidence="3" type="ORF">BDK51DRAFT_50975</name>
</gene>
<sequence length="648" mass="70040">MLHSPPPYPRPEPHPSSPSKRSQPPPALLINEILATVLEHLAEPRDLIASSLCCSRWEGVARPLVWRRLVLDTCVPAFGYTAPPPSPTHPHLPIPALPISLSALLPNLVTETAINRLTFLAQKLTQTPSLAKRIHTLSLRLSFRLTCTIGSTDLEESALPPATRRAAWETFVQRADMCISILALAANVRRVNVRVDVDLDGGDDSERTLFAEIVERIGAVLRIVGGRGVKVGVEIGEGGEEERVERVWPLFCGVGMRLCCFVLDDALRWAPAMLVKLLKGVELLERFELRDGAAVTSAVLEALIPHHRTLRHLHINLPREFSSDLLSQTIPQTRLKSLTLTRALVSHALPKPRSLRPPAFQTLESLTLTSNPLLTPGLLIHLTSTAPNLAHLTARTCTLLTDTSIATVATHCPYLQSLDLAHCGLLTSSTLAALAHARMQRLRTVSLKGCARVVAPGAAGVVADIAHACPKLVAVELGPVGTTAEFVAWRAWADLGKGEEGAGGRFPVIDMELSTRLSFAVPKPLSPLDIIPTLVRTRSLPVTPLAGKCDNSHRRPRALPIPANLSTFSPSPPTSARALRIVCLKRCPYGVTPGEKVAVDTAFAYPKLVTVELGLRLVASRTPSSMSTWCVSRVVCGTHDAVLEAVLL</sequence>
<dbReference type="Pfam" id="PF12937">
    <property type="entry name" value="F-box-like"/>
    <property type="match status" value="1"/>
</dbReference>
<feature type="compositionally biased region" description="Pro residues" evidence="1">
    <location>
        <begin position="1"/>
        <end position="16"/>
    </location>
</feature>
<dbReference type="SUPFAM" id="SSF81383">
    <property type="entry name" value="F-box domain"/>
    <property type="match status" value="1"/>
</dbReference>
<dbReference type="InterPro" id="IPR036047">
    <property type="entry name" value="F-box-like_dom_sf"/>
</dbReference>
<dbReference type="AlphaFoldDB" id="A0A4P9WGB6"/>
<proteinExistence type="predicted"/>
<dbReference type="InterPro" id="IPR001810">
    <property type="entry name" value="F-box_dom"/>
</dbReference>
<evidence type="ECO:0000256" key="1">
    <source>
        <dbReference type="SAM" id="MobiDB-lite"/>
    </source>
</evidence>
<keyword evidence="4" id="KW-1185">Reference proteome</keyword>
<reference evidence="4" key="1">
    <citation type="journal article" date="2018" name="Nat. Microbiol.">
        <title>Leveraging single-cell genomics to expand the fungal tree of life.</title>
        <authorList>
            <person name="Ahrendt S.R."/>
            <person name="Quandt C.A."/>
            <person name="Ciobanu D."/>
            <person name="Clum A."/>
            <person name="Salamov A."/>
            <person name="Andreopoulos B."/>
            <person name="Cheng J.F."/>
            <person name="Woyke T."/>
            <person name="Pelin A."/>
            <person name="Henrissat B."/>
            <person name="Reynolds N.K."/>
            <person name="Benny G.L."/>
            <person name="Smith M.E."/>
            <person name="James T.Y."/>
            <person name="Grigoriev I.V."/>
        </authorList>
    </citation>
    <scope>NUCLEOTIDE SEQUENCE [LARGE SCALE GENOMIC DNA]</scope>
</reference>
<accession>A0A4P9WGB6</accession>